<dbReference type="InterPro" id="IPR027443">
    <property type="entry name" value="IPNS-like_sf"/>
</dbReference>
<dbReference type="STRING" id="3469.A0A4Y7IKW1"/>
<dbReference type="OMA" id="HSACKRW"/>
<evidence type="ECO:0000313" key="6">
    <source>
        <dbReference type="Proteomes" id="UP000316621"/>
    </source>
</evidence>
<dbReference type="Pfam" id="PF03171">
    <property type="entry name" value="2OG-FeII_Oxy"/>
    <property type="match status" value="1"/>
</dbReference>
<dbReference type="Pfam" id="PF14226">
    <property type="entry name" value="DIOX_N"/>
    <property type="match status" value="1"/>
</dbReference>
<keyword evidence="1" id="KW-0479">Metal-binding</keyword>
<dbReference type="Gramene" id="RZC49534">
    <property type="protein sequence ID" value="RZC49534"/>
    <property type="gene ID" value="C5167_017971"/>
</dbReference>
<evidence type="ECO:0000259" key="3">
    <source>
        <dbReference type="Pfam" id="PF03171"/>
    </source>
</evidence>
<evidence type="ECO:0008006" key="7">
    <source>
        <dbReference type="Google" id="ProtNLM"/>
    </source>
</evidence>
<dbReference type="InterPro" id="IPR026992">
    <property type="entry name" value="DIOX_N"/>
</dbReference>
<dbReference type="GO" id="GO:0046872">
    <property type="term" value="F:metal ion binding"/>
    <property type="evidence" value="ECO:0007669"/>
    <property type="project" value="UniProtKB-KW"/>
</dbReference>
<accession>A0A4Y7IKW1</accession>
<protein>
    <recommendedName>
        <fullName evidence="7">Fe2OG dioxygenase domain-containing protein</fullName>
    </recommendedName>
</protein>
<keyword evidence="6" id="KW-1185">Reference proteome</keyword>
<organism evidence="5 6">
    <name type="scientific">Papaver somniferum</name>
    <name type="common">Opium poppy</name>
    <dbReference type="NCBI Taxonomy" id="3469"/>
    <lineage>
        <taxon>Eukaryota</taxon>
        <taxon>Viridiplantae</taxon>
        <taxon>Streptophyta</taxon>
        <taxon>Embryophyta</taxon>
        <taxon>Tracheophyta</taxon>
        <taxon>Spermatophyta</taxon>
        <taxon>Magnoliopsida</taxon>
        <taxon>Ranunculales</taxon>
        <taxon>Papaveraceae</taxon>
        <taxon>Papaveroideae</taxon>
        <taxon>Papaver</taxon>
    </lineage>
</organism>
<dbReference type="InterPro" id="IPR050295">
    <property type="entry name" value="Plant_2OG-oxidoreductases"/>
</dbReference>
<dbReference type="SUPFAM" id="SSF51197">
    <property type="entry name" value="Clavaminate synthase-like"/>
    <property type="match status" value="1"/>
</dbReference>
<sequence>MEAPKLTKLGGSLLVPSVQELAKQSLAEVPARYIRSDRNTAVKSMKDQSLHVIDLQKVLSPEPIIGELELERLHSACKRWGFFQVVNHGVDNLLIDKVKTDTEDFFKLPMDEKKIFWQEERDIERFGQAFVHSKNQKLDWADMFYMTTLPKHTRKPRLFPKLPLPLRDTIESYLSQSSKLSLTVIKSMEEALQMKTNVMADFFEDGIQQIRINYYPPCPQPEHVIRLTPHSDPGGLTILLQLNEVHGLQGVPNAFVVNVGDSLEERLTIATFNNLRADREIGPIPDTITPETPALFRTTGYEDYFEKFFCRKLEGKSFLDSLRIREGDEGTKIVQVD</sequence>
<keyword evidence="2" id="KW-0408">Iron</keyword>
<dbReference type="EMBL" id="CM010716">
    <property type="protein sequence ID" value="RZC49534.1"/>
    <property type="molecule type" value="Genomic_DNA"/>
</dbReference>
<dbReference type="AlphaFoldDB" id="A0A4Y7IKW1"/>
<feature type="domain" description="Isopenicillin N synthase-like Fe(2+) 2OG dioxygenase" evidence="3">
    <location>
        <begin position="208"/>
        <end position="264"/>
    </location>
</feature>
<evidence type="ECO:0000256" key="2">
    <source>
        <dbReference type="ARBA" id="ARBA00023004"/>
    </source>
</evidence>
<name>A0A4Y7IKW1_PAPSO</name>
<evidence type="ECO:0000313" key="5">
    <source>
        <dbReference type="EMBL" id="RZC49534.1"/>
    </source>
</evidence>
<evidence type="ECO:0000256" key="1">
    <source>
        <dbReference type="ARBA" id="ARBA00022723"/>
    </source>
</evidence>
<dbReference type="Gene3D" id="2.60.120.330">
    <property type="entry name" value="B-lactam Antibiotic, Isopenicillin N Synthase, Chain"/>
    <property type="match status" value="1"/>
</dbReference>
<reference evidence="5 6" key="1">
    <citation type="journal article" date="2018" name="Science">
        <title>The opium poppy genome and morphinan production.</title>
        <authorList>
            <person name="Guo L."/>
            <person name="Winzer T."/>
            <person name="Yang X."/>
            <person name="Li Y."/>
            <person name="Ning Z."/>
            <person name="He Z."/>
            <person name="Teodor R."/>
            <person name="Lu Y."/>
            <person name="Bowser T.A."/>
            <person name="Graham I.A."/>
            <person name="Ye K."/>
        </authorList>
    </citation>
    <scope>NUCLEOTIDE SEQUENCE [LARGE SCALE GENOMIC DNA]</scope>
    <source>
        <strain evidence="6">cv. HN1</strain>
        <tissue evidence="5">Leaves</tissue>
    </source>
</reference>
<feature type="domain" description="Non-haem dioxygenase N-terminal" evidence="4">
    <location>
        <begin position="52"/>
        <end position="160"/>
    </location>
</feature>
<gene>
    <name evidence="5" type="ORF">C5167_017971</name>
</gene>
<dbReference type="PANTHER" id="PTHR47991">
    <property type="entry name" value="OXOGLUTARATE/IRON-DEPENDENT DIOXYGENASE"/>
    <property type="match status" value="1"/>
</dbReference>
<dbReference type="Proteomes" id="UP000316621">
    <property type="component" value="Chromosome 2"/>
</dbReference>
<evidence type="ECO:0000259" key="4">
    <source>
        <dbReference type="Pfam" id="PF14226"/>
    </source>
</evidence>
<proteinExistence type="predicted"/>
<dbReference type="InterPro" id="IPR044861">
    <property type="entry name" value="IPNS-like_FE2OG_OXY"/>
</dbReference>